<accession>A0ABS9Z2Y9</accession>
<dbReference type="Gene3D" id="3.30.1460.40">
    <property type="entry name" value="[NiFe]-hydrogenase assembly chaperone, HybE"/>
    <property type="match status" value="1"/>
</dbReference>
<gene>
    <name evidence="1" type="primary">hybE</name>
    <name evidence="1" type="ORF">K2U94_03365</name>
</gene>
<proteinExistence type="predicted"/>
<dbReference type="InterPro" id="IPR023994">
    <property type="entry name" value="NiFe-hyd_HybE"/>
</dbReference>
<comment type="caution">
    <text evidence="1">The sequence shown here is derived from an EMBL/GenBank/DDBJ whole genome shotgun (WGS) entry which is preliminary data.</text>
</comment>
<sequence>MDETARTALCARLAEGLEAHFRMVHAQSMKDLPICNDRLAVAGAGFRPCGDWAIGIVVTPWFMNIFAAPFAAPVAAPPGETQRLALPVGEVDFLVAEVEGFGRLLSCSLFSPMDPFVDQEAALATARAALDALLTPPAPPPEQLAARFDRRALFRGAFTEREAAT</sequence>
<dbReference type="EMBL" id="JAIVFP010000001">
    <property type="protein sequence ID" value="MCI4681810.1"/>
    <property type="molecule type" value="Genomic_DNA"/>
</dbReference>
<dbReference type="Pfam" id="PF11939">
    <property type="entry name" value="NiFe-hyd_HybE"/>
    <property type="match status" value="1"/>
</dbReference>
<dbReference type="NCBIfam" id="TIGR03993">
    <property type="entry name" value="hydrog_HybE"/>
    <property type="match status" value="1"/>
</dbReference>
<protein>
    <submittedName>
        <fullName evidence="1">[NiFe]-hydrogenase assembly chaperone HybE</fullName>
    </submittedName>
</protein>
<dbReference type="RefSeq" id="WP_243065854.1">
    <property type="nucleotide sequence ID" value="NZ_JAIVFK010000003.1"/>
</dbReference>
<evidence type="ECO:0000313" key="1">
    <source>
        <dbReference type="EMBL" id="MCI4681810.1"/>
    </source>
</evidence>
<name>A0ABS9Z2Y9_9HYPH</name>
<evidence type="ECO:0000313" key="2">
    <source>
        <dbReference type="Proteomes" id="UP001139104"/>
    </source>
</evidence>
<keyword evidence="2" id="KW-1185">Reference proteome</keyword>
<dbReference type="Proteomes" id="UP001139104">
    <property type="component" value="Unassembled WGS sequence"/>
</dbReference>
<dbReference type="InterPro" id="IPR038530">
    <property type="entry name" value="NiFe-hyd_HybE_sf"/>
</dbReference>
<reference evidence="1" key="1">
    <citation type="journal article" date="2022" name="ISME J.">
        <title>Identification of active gaseous-alkane degraders at natural gas seeps.</title>
        <authorList>
            <person name="Farhan Ul Haque M."/>
            <person name="Hernandez M."/>
            <person name="Crombie A.T."/>
            <person name="Murrell J.C."/>
        </authorList>
    </citation>
    <scope>NUCLEOTIDE SEQUENCE</scope>
    <source>
        <strain evidence="1">PC2</strain>
    </source>
</reference>
<organism evidence="1 2">
    <name type="scientific">Candidatus Rhodoblastus alkanivorans</name>
    <dbReference type="NCBI Taxonomy" id="2954117"/>
    <lineage>
        <taxon>Bacteria</taxon>
        <taxon>Pseudomonadati</taxon>
        <taxon>Pseudomonadota</taxon>
        <taxon>Alphaproteobacteria</taxon>
        <taxon>Hyphomicrobiales</taxon>
        <taxon>Rhodoblastaceae</taxon>
        <taxon>Rhodoblastus</taxon>
    </lineage>
</organism>